<dbReference type="CDD" id="cd01995">
    <property type="entry name" value="QueC-like"/>
    <property type="match status" value="1"/>
</dbReference>
<keyword evidence="7 16" id="KW-0067">ATP-binding</keyword>
<evidence type="ECO:0000256" key="2">
    <source>
        <dbReference type="ARBA" id="ARBA00022598"/>
    </source>
</evidence>
<comment type="cofactor">
    <cofactor evidence="16">
        <name>Zn(2+)</name>
        <dbReference type="ChEBI" id="CHEBI:29105"/>
    </cofactor>
    <text evidence="16">Binds 1 zinc ion per subunit.</text>
</comment>
<keyword evidence="4 16" id="KW-0547">Nucleotide-binding</keyword>
<evidence type="ECO:0000256" key="6">
    <source>
        <dbReference type="ARBA" id="ARBA00022833"/>
    </source>
</evidence>
<dbReference type="GO" id="GO:0008616">
    <property type="term" value="P:tRNA queuosine(34) biosynthetic process"/>
    <property type="evidence" value="ECO:0007669"/>
    <property type="project" value="UniProtKB-UniRule"/>
</dbReference>
<dbReference type="EMBL" id="RPFL01000018">
    <property type="protein sequence ID" value="RPD86747.1"/>
    <property type="molecule type" value="Genomic_DNA"/>
</dbReference>
<feature type="binding site" evidence="16">
    <location>
        <position position="196"/>
    </location>
    <ligand>
        <name>Zn(2+)</name>
        <dbReference type="ChEBI" id="CHEBI:29105"/>
    </ligand>
</feature>
<keyword evidence="5 16" id="KW-0671">Queuosine biosynthesis</keyword>
<feature type="binding site" evidence="16">
    <location>
        <position position="199"/>
    </location>
    <ligand>
        <name>Zn(2+)</name>
        <dbReference type="ChEBI" id="CHEBI:29105"/>
    </ligand>
</feature>
<evidence type="ECO:0000256" key="14">
    <source>
        <dbReference type="ARBA" id="ARBA00080406"/>
    </source>
</evidence>
<protein>
    <recommendedName>
        <fullName evidence="12 16">7-cyano-7-deazaguanine synthase</fullName>
        <ecNumber evidence="10 16">6.3.4.20</ecNumber>
    </recommendedName>
    <alternativeName>
        <fullName evidence="15 16">7-cyano-7-carbaguanine synthase</fullName>
    </alternativeName>
    <alternativeName>
        <fullName evidence="14 16">PreQ(0) synthase</fullName>
    </alternativeName>
    <alternativeName>
        <fullName evidence="13 16">Queuosine biosynthesis protein QueC</fullName>
    </alternativeName>
</protein>
<dbReference type="FunFam" id="3.40.50.620:FF:000017">
    <property type="entry name" value="7-cyano-7-deazaguanine synthase"/>
    <property type="match status" value="1"/>
</dbReference>
<evidence type="ECO:0000256" key="15">
    <source>
        <dbReference type="ARBA" id="ARBA00080941"/>
    </source>
</evidence>
<sequence>MHNPKALVIFSGGQDSTTCLLQAIQTYGRANVQAITFHYGQRHSIELERAHWIAQDLGIAQTVLDLSLMRQITHNALMEEGADIQTAANGMPNTVVDGRNALFLMYAAIYAKGQNIKHIIVGVCETDFSGYPDCRDVFVKSMNVSLNLAMDYDFQIHTPLMYLTKAQTWALADELGYLDYVREQTHTCYNGVVGGCGECPSCVLRERGLQEYLAGNRPSEHILLHSLHNKSRLNAQTASKNTS</sequence>
<feature type="binding site" evidence="16">
    <location>
        <begin position="10"/>
        <end position="20"/>
    </location>
    <ligand>
        <name>ATP</name>
        <dbReference type="ChEBI" id="CHEBI:30616"/>
    </ligand>
</feature>
<keyword evidence="2 16" id="KW-0436">Ligase</keyword>
<dbReference type="HAMAP" id="MF_01633">
    <property type="entry name" value="QueC"/>
    <property type="match status" value="1"/>
</dbReference>
<dbReference type="Proteomes" id="UP000272412">
    <property type="component" value="Unassembled WGS sequence"/>
</dbReference>
<dbReference type="UniPathway" id="UPA00391"/>
<keyword evidence="3 16" id="KW-0479">Metal-binding</keyword>
<comment type="caution">
    <text evidence="17">The sequence shown here is derived from an EMBL/GenBank/DDBJ whole genome shotgun (WGS) entry which is preliminary data.</text>
</comment>
<dbReference type="InterPro" id="IPR014729">
    <property type="entry name" value="Rossmann-like_a/b/a_fold"/>
</dbReference>
<accession>A0A3N4MY68</accession>
<dbReference type="SUPFAM" id="SSF52402">
    <property type="entry name" value="Adenine nucleotide alpha hydrolases-like"/>
    <property type="match status" value="1"/>
</dbReference>
<dbReference type="EC" id="6.3.4.20" evidence="10 16"/>
<dbReference type="PANTHER" id="PTHR42914">
    <property type="entry name" value="7-CYANO-7-DEAZAGUANINE SYNTHASE"/>
    <property type="match status" value="1"/>
</dbReference>
<dbReference type="Gene3D" id="3.40.50.620">
    <property type="entry name" value="HUPs"/>
    <property type="match status" value="1"/>
</dbReference>
<evidence type="ECO:0000256" key="16">
    <source>
        <dbReference type="HAMAP-Rule" id="MF_01633"/>
    </source>
</evidence>
<evidence type="ECO:0000256" key="4">
    <source>
        <dbReference type="ARBA" id="ARBA00022741"/>
    </source>
</evidence>
<evidence type="ECO:0000313" key="17">
    <source>
        <dbReference type="EMBL" id="RPD86747.1"/>
    </source>
</evidence>
<comment type="function">
    <text evidence="8 16">Catalyzes the ATP-dependent conversion of 7-carboxy-7-deazaguanine (CDG) to 7-cyano-7-deazaguanine (preQ(0)).</text>
</comment>
<comment type="pathway">
    <text evidence="1 16">Purine metabolism; 7-cyano-7-deazaguanine biosynthesis.</text>
</comment>
<reference evidence="17 18" key="1">
    <citation type="submission" date="2018-11" db="EMBL/GenBank/DDBJ databases">
        <title>Neisseria weixii sp. nov. isolated from the rectal contents of plateau pika (Ochotona cruzoniae).</title>
        <authorList>
            <person name="Zhang G."/>
        </authorList>
    </citation>
    <scope>NUCLEOTIDE SEQUENCE [LARGE SCALE GENOMIC DNA]</scope>
    <source>
        <strain evidence="17 18">10009</strain>
    </source>
</reference>
<dbReference type="PANTHER" id="PTHR42914:SF1">
    <property type="entry name" value="7-CYANO-7-DEAZAGUANINE SYNTHASE"/>
    <property type="match status" value="1"/>
</dbReference>
<dbReference type="InterPro" id="IPR018317">
    <property type="entry name" value="QueC"/>
</dbReference>
<keyword evidence="6 16" id="KW-0862">Zinc</keyword>
<dbReference type="PIRSF" id="PIRSF006293">
    <property type="entry name" value="ExsB"/>
    <property type="match status" value="1"/>
</dbReference>
<evidence type="ECO:0000256" key="9">
    <source>
        <dbReference type="ARBA" id="ARBA00037993"/>
    </source>
</evidence>
<evidence type="ECO:0000256" key="11">
    <source>
        <dbReference type="ARBA" id="ARBA00047890"/>
    </source>
</evidence>
<feature type="binding site" evidence="16">
    <location>
        <position position="202"/>
    </location>
    <ligand>
        <name>Zn(2+)</name>
        <dbReference type="ChEBI" id="CHEBI:29105"/>
    </ligand>
</feature>
<comment type="similarity">
    <text evidence="9 16">Belongs to the QueC family.</text>
</comment>
<comment type="catalytic activity">
    <reaction evidence="11 16">
        <text>7-carboxy-7-carbaguanine + NH4(+) + 2 ATP = 7-cyano-7-carbaguanine + 2 AMP + 2 diphosphate + 2 H(+)</text>
        <dbReference type="Rhea" id="RHEA:27982"/>
        <dbReference type="ChEBI" id="CHEBI:15378"/>
        <dbReference type="ChEBI" id="CHEBI:28938"/>
        <dbReference type="ChEBI" id="CHEBI:30616"/>
        <dbReference type="ChEBI" id="CHEBI:33019"/>
        <dbReference type="ChEBI" id="CHEBI:45075"/>
        <dbReference type="ChEBI" id="CHEBI:61036"/>
        <dbReference type="ChEBI" id="CHEBI:456215"/>
        <dbReference type="EC" id="6.3.4.20"/>
    </reaction>
</comment>
<evidence type="ECO:0000256" key="13">
    <source>
        <dbReference type="ARBA" id="ARBA00076159"/>
    </source>
</evidence>
<evidence type="ECO:0000256" key="1">
    <source>
        <dbReference type="ARBA" id="ARBA00005061"/>
    </source>
</evidence>
<keyword evidence="18" id="KW-1185">Reference proteome</keyword>
<evidence type="ECO:0000256" key="3">
    <source>
        <dbReference type="ARBA" id="ARBA00022723"/>
    </source>
</evidence>
<evidence type="ECO:0000256" key="8">
    <source>
        <dbReference type="ARBA" id="ARBA00037768"/>
    </source>
</evidence>
<evidence type="ECO:0000256" key="10">
    <source>
        <dbReference type="ARBA" id="ARBA00039149"/>
    </source>
</evidence>
<dbReference type="NCBIfam" id="TIGR00364">
    <property type="entry name" value="7-cyano-7-deazaguanine synthase QueC"/>
    <property type="match status" value="1"/>
</dbReference>
<gene>
    <name evidence="16 17" type="primary">queC</name>
    <name evidence="17" type="ORF">EGK74_07485</name>
</gene>
<name>A0A3N4MY68_9NEIS</name>
<dbReference type="GO" id="GO:0008270">
    <property type="term" value="F:zinc ion binding"/>
    <property type="evidence" value="ECO:0007669"/>
    <property type="project" value="UniProtKB-UniRule"/>
</dbReference>
<organism evidence="17 18">
    <name type="scientific">Neisseria weixii</name>
    <dbReference type="NCBI Taxonomy" id="1853276"/>
    <lineage>
        <taxon>Bacteria</taxon>
        <taxon>Pseudomonadati</taxon>
        <taxon>Pseudomonadota</taxon>
        <taxon>Betaproteobacteria</taxon>
        <taxon>Neisseriales</taxon>
        <taxon>Neisseriaceae</taxon>
        <taxon>Neisseria</taxon>
    </lineage>
</organism>
<evidence type="ECO:0000256" key="7">
    <source>
        <dbReference type="ARBA" id="ARBA00022840"/>
    </source>
</evidence>
<evidence type="ECO:0000256" key="12">
    <source>
        <dbReference type="ARBA" id="ARBA00069440"/>
    </source>
</evidence>
<dbReference type="GO" id="GO:0005524">
    <property type="term" value="F:ATP binding"/>
    <property type="evidence" value="ECO:0007669"/>
    <property type="project" value="UniProtKB-UniRule"/>
</dbReference>
<dbReference type="Pfam" id="PF06508">
    <property type="entry name" value="QueC"/>
    <property type="match status" value="1"/>
</dbReference>
<evidence type="ECO:0000256" key="5">
    <source>
        <dbReference type="ARBA" id="ARBA00022785"/>
    </source>
</evidence>
<dbReference type="AlphaFoldDB" id="A0A3N4MY68"/>
<dbReference type="GO" id="GO:0016879">
    <property type="term" value="F:ligase activity, forming carbon-nitrogen bonds"/>
    <property type="evidence" value="ECO:0007669"/>
    <property type="project" value="UniProtKB-UniRule"/>
</dbReference>
<proteinExistence type="inferred from homology"/>
<dbReference type="OrthoDB" id="9789567at2"/>
<evidence type="ECO:0000313" key="18">
    <source>
        <dbReference type="Proteomes" id="UP000272412"/>
    </source>
</evidence>
<feature type="binding site" evidence="16">
    <location>
        <position position="188"/>
    </location>
    <ligand>
        <name>Zn(2+)</name>
        <dbReference type="ChEBI" id="CHEBI:29105"/>
    </ligand>
</feature>